<evidence type="ECO:0000259" key="1">
    <source>
        <dbReference type="PROSITE" id="PS51186"/>
    </source>
</evidence>
<proteinExistence type="predicted"/>
<gene>
    <name evidence="2" type="ORF">CSC3H3_15845</name>
</gene>
<name>A0ABM6QCP3_9PROT</name>
<accession>A0ABM6QCP3</accession>
<dbReference type="Gene3D" id="3.40.630.30">
    <property type="match status" value="1"/>
</dbReference>
<dbReference type="PROSITE" id="PS51186">
    <property type="entry name" value="GNAT"/>
    <property type="match status" value="1"/>
</dbReference>
<organism evidence="2 3">
    <name type="scientific">Thalassospira marina</name>
    <dbReference type="NCBI Taxonomy" id="2048283"/>
    <lineage>
        <taxon>Bacteria</taxon>
        <taxon>Pseudomonadati</taxon>
        <taxon>Pseudomonadota</taxon>
        <taxon>Alphaproteobacteria</taxon>
        <taxon>Rhodospirillales</taxon>
        <taxon>Thalassospiraceae</taxon>
        <taxon>Thalassospira</taxon>
    </lineage>
</organism>
<dbReference type="RefSeq" id="WP_101285464.1">
    <property type="nucleotide sequence ID" value="NZ_CP024199.1"/>
</dbReference>
<evidence type="ECO:0000313" key="3">
    <source>
        <dbReference type="Proteomes" id="UP000233458"/>
    </source>
</evidence>
<feature type="domain" description="N-acetyltransferase" evidence="1">
    <location>
        <begin position="12"/>
        <end position="180"/>
    </location>
</feature>
<dbReference type="EMBL" id="CP024199">
    <property type="protein sequence ID" value="AUG54030.1"/>
    <property type="molecule type" value="Genomic_DNA"/>
</dbReference>
<protein>
    <submittedName>
        <fullName evidence="2">GNAT family N-acetyltransferase</fullName>
    </submittedName>
</protein>
<reference evidence="2 3" key="1">
    <citation type="submission" date="2017-10" db="EMBL/GenBank/DDBJ databases">
        <title>Biodiversity and function of Thalassospira species in the particle-attached aromatic-hydrocarbon-degrading consortia from the surface seawater of the China South Sea.</title>
        <authorList>
            <person name="Dong C."/>
            <person name="Liu R."/>
            <person name="Shao Z."/>
        </authorList>
    </citation>
    <scope>NUCLEOTIDE SEQUENCE [LARGE SCALE GENOMIC DNA]</scope>
    <source>
        <strain evidence="2 3">CSC3H3</strain>
    </source>
</reference>
<dbReference type="SUPFAM" id="SSF55729">
    <property type="entry name" value="Acyl-CoA N-acyltransferases (Nat)"/>
    <property type="match status" value="1"/>
</dbReference>
<dbReference type="Proteomes" id="UP000233458">
    <property type="component" value="Chromosome"/>
</dbReference>
<evidence type="ECO:0000313" key="2">
    <source>
        <dbReference type="EMBL" id="AUG54030.1"/>
    </source>
</evidence>
<dbReference type="InterPro" id="IPR016181">
    <property type="entry name" value="Acyl_CoA_acyltransferase"/>
</dbReference>
<dbReference type="InterPro" id="IPR000182">
    <property type="entry name" value="GNAT_dom"/>
</dbReference>
<sequence length="186" mass="20517">MITGTVALPHGITARPVRNGDKNFLAKLFRDNRTDLQAIDATQDFIDMTVDMQLDAQINGYGSTFPNAIYLILEKNGSRIGRVTLDVGPIELRLIDLSFIKKAQNRGYGSAIIQWVMNAAAQTRRPLVVPARRDNSIFVTHLIKAGFQEDTSISDDVIARMVWFPTSDEMNGIGAIKPRKAASGNV</sequence>
<keyword evidence="3" id="KW-1185">Reference proteome</keyword>